<dbReference type="InterPro" id="IPR018365">
    <property type="entry name" value="Cell_cycle_FtsW-rel_CS"/>
</dbReference>
<evidence type="ECO:0000256" key="3">
    <source>
        <dbReference type="ARBA" id="ARBA00022676"/>
    </source>
</evidence>
<reference evidence="12" key="1">
    <citation type="submission" date="2020-12" db="EMBL/GenBank/DDBJ databases">
        <title>Clostridium thailandense sp. nov., a novel acetogenic bacterium isolated from peat land soil in Thailand.</title>
        <authorList>
            <person name="Chaikitkaew S."/>
            <person name="Birkeland N.K."/>
        </authorList>
    </citation>
    <scope>NUCLEOTIDE SEQUENCE</scope>
    <source>
        <strain evidence="12">PL3</strain>
    </source>
</reference>
<feature type="transmembrane region" description="Helical" evidence="11">
    <location>
        <begin position="306"/>
        <end position="324"/>
    </location>
</feature>
<keyword evidence="10" id="KW-0961">Cell wall biogenesis/degradation</keyword>
<name>A0A949THE9_9CLOT</name>
<dbReference type="EMBL" id="JAEEGC010000034">
    <property type="protein sequence ID" value="MBV7272844.1"/>
    <property type="molecule type" value="Genomic_DNA"/>
</dbReference>
<dbReference type="GO" id="GO:0032153">
    <property type="term" value="C:cell division site"/>
    <property type="evidence" value="ECO:0007669"/>
    <property type="project" value="TreeGrafter"/>
</dbReference>
<dbReference type="GO" id="GO:0071555">
    <property type="term" value="P:cell wall organization"/>
    <property type="evidence" value="ECO:0007669"/>
    <property type="project" value="UniProtKB-KW"/>
</dbReference>
<evidence type="ECO:0000256" key="5">
    <source>
        <dbReference type="ARBA" id="ARBA00022692"/>
    </source>
</evidence>
<dbReference type="AlphaFoldDB" id="A0A949THE9"/>
<feature type="transmembrane region" description="Helical" evidence="11">
    <location>
        <begin position="46"/>
        <end position="67"/>
    </location>
</feature>
<feature type="transmembrane region" description="Helical" evidence="11">
    <location>
        <begin position="20"/>
        <end position="40"/>
    </location>
</feature>
<feature type="transmembrane region" description="Helical" evidence="11">
    <location>
        <begin position="147"/>
        <end position="180"/>
    </location>
</feature>
<keyword evidence="9 11" id="KW-0472">Membrane</keyword>
<keyword evidence="7" id="KW-0573">Peptidoglycan synthesis</keyword>
<evidence type="ECO:0000256" key="9">
    <source>
        <dbReference type="ARBA" id="ARBA00023136"/>
    </source>
</evidence>
<feature type="transmembrane region" description="Helical" evidence="11">
    <location>
        <begin position="344"/>
        <end position="364"/>
    </location>
</feature>
<accession>A0A949THE9</accession>
<evidence type="ECO:0000256" key="2">
    <source>
        <dbReference type="ARBA" id="ARBA00022475"/>
    </source>
</evidence>
<dbReference type="InterPro" id="IPR011923">
    <property type="entry name" value="RodA/MrdB"/>
</dbReference>
<organism evidence="12 13">
    <name type="scientific">Clostridium thailandense</name>
    <dbReference type="NCBI Taxonomy" id="2794346"/>
    <lineage>
        <taxon>Bacteria</taxon>
        <taxon>Bacillati</taxon>
        <taxon>Bacillota</taxon>
        <taxon>Clostridia</taxon>
        <taxon>Eubacteriales</taxon>
        <taxon>Clostridiaceae</taxon>
        <taxon>Clostridium</taxon>
    </lineage>
</organism>
<feature type="transmembrane region" description="Helical" evidence="11">
    <location>
        <begin position="187"/>
        <end position="208"/>
    </location>
</feature>
<dbReference type="Pfam" id="PF01098">
    <property type="entry name" value="FTSW_RODA_SPOVE"/>
    <property type="match status" value="1"/>
</dbReference>
<evidence type="ECO:0000256" key="8">
    <source>
        <dbReference type="ARBA" id="ARBA00022989"/>
    </source>
</evidence>
<feature type="transmembrane region" description="Helical" evidence="11">
    <location>
        <begin position="74"/>
        <end position="94"/>
    </location>
</feature>
<keyword evidence="2" id="KW-1003">Cell membrane</keyword>
<dbReference type="GO" id="GO:0005886">
    <property type="term" value="C:plasma membrane"/>
    <property type="evidence" value="ECO:0007669"/>
    <property type="project" value="TreeGrafter"/>
</dbReference>
<dbReference type="PANTHER" id="PTHR30474">
    <property type="entry name" value="CELL CYCLE PROTEIN"/>
    <property type="match status" value="1"/>
</dbReference>
<evidence type="ECO:0000256" key="1">
    <source>
        <dbReference type="ARBA" id="ARBA00004141"/>
    </source>
</evidence>
<evidence type="ECO:0000256" key="6">
    <source>
        <dbReference type="ARBA" id="ARBA00022960"/>
    </source>
</evidence>
<dbReference type="PANTHER" id="PTHR30474:SF1">
    <property type="entry name" value="PEPTIDOGLYCAN GLYCOSYLTRANSFERASE MRDB"/>
    <property type="match status" value="1"/>
</dbReference>
<keyword evidence="5 11" id="KW-0812">Transmembrane</keyword>
<evidence type="ECO:0000256" key="7">
    <source>
        <dbReference type="ARBA" id="ARBA00022984"/>
    </source>
</evidence>
<dbReference type="RefSeq" id="WP_218319875.1">
    <property type="nucleotide sequence ID" value="NZ_JAEEGC010000034.1"/>
</dbReference>
<dbReference type="InterPro" id="IPR001182">
    <property type="entry name" value="FtsW/RodA"/>
</dbReference>
<evidence type="ECO:0000256" key="10">
    <source>
        <dbReference type="ARBA" id="ARBA00023316"/>
    </source>
</evidence>
<keyword evidence="8 11" id="KW-1133">Transmembrane helix</keyword>
<dbReference type="GO" id="GO:0009252">
    <property type="term" value="P:peptidoglycan biosynthetic process"/>
    <property type="evidence" value="ECO:0007669"/>
    <property type="project" value="UniProtKB-KW"/>
</dbReference>
<dbReference type="PROSITE" id="PS00428">
    <property type="entry name" value="FTSW_RODA_SPOVE"/>
    <property type="match status" value="1"/>
</dbReference>
<evidence type="ECO:0000313" key="12">
    <source>
        <dbReference type="EMBL" id="MBV7272844.1"/>
    </source>
</evidence>
<gene>
    <name evidence="12" type="primary">rodA</name>
    <name evidence="12" type="ORF">I6U48_07950</name>
</gene>
<protein>
    <submittedName>
        <fullName evidence="12">Rod shape-determining protein RodA</fullName>
    </submittedName>
</protein>
<dbReference type="GO" id="GO:0016757">
    <property type="term" value="F:glycosyltransferase activity"/>
    <property type="evidence" value="ECO:0007669"/>
    <property type="project" value="UniProtKB-KW"/>
</dbReference>
<keyword evidence="6" id="KW-0133">Cell shape</keyword>
<feature type="transmembrane region" description="Helical" evidence="11">
    <location>
        <begin position="268"/>
        <end position="294"/>
    </location>
</feature>
<dbReference type="GO" id="GO:0015648">
    <property type="term" value="F:lipid-linked peptidoglycan transporter activity"/>
    <property type="evidence" value="ECO:0007669"/>
    <property type="project" value="TreeGrafter"/>
</dbReference>
<dbReference type="NCBIfam" id="TIGR02210">
    <property type="entry name" value="rodA_shape"/>
    <property type="match status" value="1"/>
</dbReference>
<keyword evidence="4" id="KW-0808">Transferase</keyword>
<keyword evidence="13" id="KW-1185">Reference proteome</keyword>
<dbReference type="GO" id="GO:0008360">
    <property type="term" value="P:regulation of cell shape"/>
    <property type="evidence" value="ECO:0007669"/>
    <property type="project" value="UniProtKB-KW"/>
</dbReference>
<dbReference type="GO" id="GO:0051301">
    <property type="term" value="P:cell division"/>
    <property type="evidence" value="ECO:0007669"/>
    <property type="project" value="InterPro"/>
</dbReference>
<keyword evidence="3" id="KW-0328">Glycosyltransferase</keyword>
<evidence type="ECO:0000256" key="4">
    <source>
        <dbReference type="ARBA" id="ARBA00022679"/>
    </source>
</evidence>
<dbReference type="Proteomes" id="UP000694308">
    <property type="component" value="Unassembled WGS sequence"/>
</dbReference>
<comment type="caution">
    <text evidence="12">The sequence shown here is derived from an EMBL/GenBank/DDBJ whole genome shotgun (WGS) entry which is preliminary data.</text>
</comment>
<evidence type="ECO:0000313" key="13">
    <source>
        <dbReference type="Proteomes" id="UP000694308"/>
    </source>
</evidence>
<sequence length="373" mass="41660">MLIIQKLKLNFKLIRELDFILIFFVMILSVFGLMNIYSVTNRKNGYYFFNHQMIWILISIFIVYIILCIDYSKFICYIDFAYWFNVVLLVYTYFFTSPINGAKVWIQLGSVAVEPGEFCKLTITLMLAKKIQEMNGEINNFKNLCTLFIYSIIPTILILIAPDLGLVLIVFFTVLSILFICKLDLKMMLSGLLALVVIVTVAWNFGLIKEYQKQRLTSFISQDSDLSGTNLQVSQSKIAIGSGGLMGQGFNKSTYIQGDFIPESHTDFIFAVVGSEWGLSGTVALLAVYAIVMVRIIKIGKNSKDISGTVVCVGSFGALVFSILQNIGMTVGIMPITGITLPFISYGGSSALCNFVAIGLILNVGMRRKKINF</sequence>
<evidence type="ECO:0000256" key="11">
    <source>
        <dbReference type="SAM" id="Phobius"/>
    </source>
</evidence>
<proteinExistence type="predicted"/>
<comment type="subcellular location">
    <subcellularLocation>
        <location evidence="1">Membrane</location>
        <topology evidence="1">Multi-pass membrane protein</topology>
    </subcellularLocation>
</comment>